<gene>
    <name evidence="2" type="ORF">EV189_2311</name>
</gene>
<reference evidence="2 3" key="1">
    <citation type="submission" date="2019-02" db="EMBL/GenBank/DDBJ databases">
        <title>Genomic Encyclopedia of Type Strains, Phase IV (KMG-IV): sequencing the most valuable type-strain genomes for metagenomic binning, comparative biology and taxonomic classification.</title>
        <authorList>
            <person name="Goeker M."/>
        </authorList>
    </citation>
    <scope>NUCLEOTIDE SEQUENCE [LARGE SCALE GENOMIC DNA]</scope>
    <source>
        <strain evidence="2 3">DSM 45622</strain>
    </source>
</reference>
<dbReference type="SMART" id="SM00327">
    <property type="entry name" value="VWA"/>
    <property type="match status" value="1"/>
</dbReference>
<organism evidence="2 3">
    <name type="scientific">Motilibacter rhizosphaerae</name>
    <dbReference type="NCBI Taxonomy" id="598652"/>
    <lineage>
        <taxon>Bacteria</taxon>
        <taxon>Bacillati</taxon>
        <taxon>Actinomycetota</taxon>
        <taxon>Actinomycetes</taxon>
        <taxon>Motilibacterales</taxon>
        <taxon>Motilibacteraceae</taxon>
        <taxon>Motilibacter</taxon>
    </lineage>
</organism>
<evidence type="ECO:0000259" key="1">
    <source>
        <dbReference type="PROSITE" id="PS50234"/>
    </source>
</evidence>
<keyword evidence="3" id="KW-1185">Reference proteome</keyword>
<protein>
    <submittedName>
        <fullName evidence="2">TerF-like vWA domain-containing protein</fullName>
    </submittedName>
</protein>
<comment type="caution">
    <text evidence="2">The sequence shown here is derived from an EMBL/GenBank/DDBJ whole genome shotgun (WGS) entry which is preliminary data.</text>
</comment>
<dbReference type="InterPro" id="IPR019303">
    <property type="entry name" value="vWA_TerF_C"/>
</dbReference>
<dbReference type="PROSITE" id="PS50234">
    <property type="entry name" value="VWFA"/>
    <property type="match status" value="1"/>
</dbReference>
<dbReference type="Gene3D" id="3.40.50.410">
    <property type="entry name" value="von Willebrand factor, type A domain"/>
    <property type="match status" value="1"/>
</dbReference>
<evidence type="ECO:0000313" key="3">
    <source>
        <dbReference type="Proteomes" id="UP000293638"/>
    </source>
</evidence>
<dbReference type="Pfam" id="PF10138">
    <property type="entry name" value="vWA-TerF-like"/>
    <property type="match status" value="1"/>
</dbReference>
<dbReference type="InterPro" id="IPR036465">
    <property type="entry name" value="vWFA_dom_sf"/>
</dbReference>
<name>A0A4Q7NNR7_9ACTN</name>
<feature type="domain" description="VWFA" evidence="1">
    <location>
        <begin position="37"/>
        <end position="225"/>
    </location>
</feature>
<dbReference type="Proteomes" id="UP000293638">
    <property type="component" value="Unassembled WGS sequence"/>
</dbReference>
<proteinExistence type="predicted"/>
<sequence>MAVSLDKLEAQAPGLVSLAKTANVSLQKRDLTGHTAKMALALDFSGSMRKLYQDGTVQRLAERVLALATRLDDDGAIDVFLFHSSAEYAGELTLDNYQNGVDRLVEGRRMGTTNYAAVMRLIREHYKSPTVRRGLFRKEAQAAEFPAYVMFITDGNPDSKTEATRQLVAASREGIFWQFMGVGREKFEYLHRLDSEVPGRLIDNANFFAANDAGALSDEQLFDLMLAEYPEWLPQARNRGLIH</sequence>
<dbReference type="AlphaFoldDB" id="A0A4Q7NNR7"/>
<dbReference type="EMBL" id="SGXD01000003">
    <property type="protein sequence ID" value="RZS86894.1"/>
    <property type="molecule type" value="Genomic_DNA"/>
</dbReference>
<accession>A0A4Q7NNR7</accession>
<dbReference type="CDD" id="cd00198">
    <property type="entry name" value="vWFA"/>
    <property type="match status" value="1"/>
</dbReference>
<dbReference type="InterPro" id="IPR002035">
    <property type="entry name" value="VWF_A"/>
</dbReference>
<dbReference type="OrthoDB" id="5756874at2"/>
<dbReference type="SUPFAM" id="SSF53300">
    <property type="entry name" value="vWA-like"/>
    <property type="match status" value="1"/>
</dbReference>
<dbReference type="RefSeq" id="WP_130493104.1">
    <property type="nucleotide sequence ID" value="NZ_SGXD01000003.1"/>
</dbReference>
<evidence type="ECO:0000313" key="2">
    <source>
        <dbReference type="EMBL" id="RZS86894.1"/>
    </source>
</evidence>